<evidence type="ECO:0000259" key="3">
    <source>
        <dbReference type="Pfam" id="PF13476"/>
    </source>
</evidence>
<dbReference type="GO" id="GO:0016887">
    <property type="term" value="F:ATP hydrolysis activity"/>
    <property type="evidence" value="ECO:0007669"/>
    <property type="project" value="InterPro"/>
</dbReference>
<dbReference type="SUPFAM" id="SSF52540">
    <property type="entry name" value="P-loop containing nucleoside triphosphate hydrolases"/>
    <property type="match status" value="1"/>
</dbReference>
<feature type="region of interest" description="Disordered" evidence="2">
    <location>
        <begin position="714"/>
        <end position="738"/>
    </location>
</feature>
<dbReference type="PANTHER" id="PTHR32114">
    <property type="entry name" value="ABC TRANSPORTER ABCH.3"/>
    <property type="match status" value="1"/>
</dbReference>
<feature type="domain" description="Rad50/SbcC-type AAA" evidence="3">
    <location>
        <begin position="5"/>
        <end position="154"/>
    </location>
</feature>
<reference evidence="4" key="2">
    <citation type="journal article" date="2021" name="Microbiome">
        <title>Successional dynamics and alternative stable states in a saline activated sludge microbial community over 9 years.</title>
        <authorList>
            <person name="Wang Y."/>
            <person name="Ye J."/>
            <person name="Ju F."/>
            <person name="Liu L."/>
            <person name="Boyd J.A."/>
            <person name="Deng Y."/>
            <person name="Parks D.H."/>
            <person name="Jiang X."/>
            <person name="Yin X."/>
            <person name="Woodcroft B.J."/>
            <person name="Tyson G.W."/>
            <person name="Hugenholtz P."/>
            <person name="Polz M.F."/>
            <person name="Zhang T."/>
        </authorList>
    </citation>
    <scope>NUCLEOTIDE SEQUENCE</scope>
    <source>
        <strain evidence="4">HKST-UBA01</strain>
    </source>
</reference>
<dbReference type="InterPro" id="IPR027417">
    <property type="entry name" value="P-loop_NTPase"/>
</dbReference>
<organism evidence="4 5">
    <name type="scientific">Eiseniibacteriota bacterium</name>
    <dbReference type="NCBI Taxonomy" id="2212470"/>
    <lineage>
        <taxon>Bacteria</taxon>
        <taxon>Candidatus Eiseniibacteriota</taxon>
    </lineage>
</organism>
<feature type="coiled-coil region" evidence="1">
    <location>
        <begin position="654"/>
        <end position="710"/>
    </location>
</feature>
<keyword evidence="1" id="KW-0175">Coiled coil</keyword>
<dbReference type="PANTHER" id="PTHR32114:SF2">
    <property type="entry name" value="ABC TRANSPORTER ABCH.3"/>
    <property type="match status" value="1"/>
</dbReference>
<feature type="coiled-coil region" evidence="1">
    <location>
        <begin position="350"/>
        <end position="450"/>
    </location>
</feature>
<dbReference type="GO" id="GO:0006302">
    <property type="term" value="P:double-strand break repair"/>
    <property type="evidence" value="ECO:0007669"/>
    <property type="project" value="InterPro"/>
</dbReference>
<dbReference type="Proteomes" id="UP000697710">
    <property type="component" value="Unassembled WGS sequence"/>
</dbReference>
<evidence type="ECO:0000256" key="1">
    <source>
        <dbReference type="SAM" id="Coils"/>
    </source>
</evidence>
<dbReference type="Gene3D" id="3.40.50.300">
    <property type="entry name" value="P-loop containing nucleotide triphosphate hydrolases"/>
    <property type="match status" value="1"/>
</dbReference>
<feature type="coiled-coil region" evidence="1">
    <location>
        <begin position="278"/>
        <end position="305"/>
    </location>
</feature>
<accession>A0A956RNS8</accession>
<evidence type="ECO:0000256" key="2">
    <source>
        <dbReference type="SAM" id="MobiDB-lite"/>
    </source>
</evidence>
<reference evidence="4" key="1">
    <citation type="submission" date="2020-04" db="EMBL/GenBank/DDBJ databases">
        <authorList>
            <person name="Zhang T."/>
        </authorList>
    </citation>
    <scope>NUCLEOTIDE SEQUENCE</scope>
    <source>
        <strain evidence="4">HKST-UBA01</strain>
    </source>
</reference>
<evidence type="ECO:0000313" key="5">
    <source>
        <dbReference type="Proteomes" id="UP000697710"/>
    </source>
</evidence>
<dbReference type="AlphaFoldDB" id="A0A956RNS8"/>
<protein>
    <submittedName>
        <fullName evidence="4">SMC family ATPase</fullName>
    </submittedName>
</protein>
<feature type="non-terminal residue" evidence="4">
    <location>
        <position position="767"/>
    </location>
</feature>
<dbReference type="InterPro" id="IPR038729">
    <property type="entry name" value="Rad50/SbcC_AAA"/>
</dbReference>
<proteinExistence type="predicted"/>
<dbReference type="EMBL" id="JAGQHR010000099">
    <property type="protein sequence ID" value="MCA9727030.1"/>
    <property type="molecule type" value="Genomic_DNA"/>
</dbReference>
<comment type="caution">
    <text evidence="4">The sequence shown here is derived from an EMBL/GenBank/DDBJ whole genome shotgun (WGS) entry which is preliminary data.</text>
</comment>
<name>A0A956RNS8_UNCEI</name>
<feature type="compositionally biased region" description="Low complexity" evidence="2">
    <location>
        <begin position="715"/>
        <end position="726"/>
    </location>
</feature>
<evidence type="ECO:0000313" key="4">
    <source>
        <dbReference type="EMBL" id="MCA9727030.1"/>
    </source>
</evidence>
<sequence>MRPLRLRMSGLRSYVREQVIDFTDARLVAIVGDTGAGKSSILEAICFALYGAATWNAREVKDLISDRADTVRVQFEFLADGQRWQATRATSTKAYPPPVHELRCLDDPAVRIDGAAEVTRQVERLIGLDYRAFLRAVVLPQGRFQELLQAAPGERTGILKGIFRLDVLEAMREVSDRLHRENAGHIHQLEVEQASLLENPPEILRTRGADAELAQSMVRRLEGIRDEVQKLRAGATEHLQASERLAHAAERMGEALSQGIADSLRGVVERALPLLEAGETLQRETKDAEREETRLRDRWERLESEDRGERALARWEQELKHLHELVVESALQDDRLAERKKEIARRKVQVEKETKALATKERALKRLEGELADLRESRRAAEETLLLARQGLERVRERNEQKKAAALALEHTSEEIQRVEAVVRIAQSAVDEQTARLEMARNEQRALVRQHAAAHAGADCVPGDPCPVCDRKLPKGFRPPAIPASSVEETIAKIEVELTRAQAAFTTAETTLTHLRKQRMDLDGKHRDAESGATEAENRLRAILPNPSLDLGDETVLSRIADQHPVGTREAEVAKSRTAYDEAKEVLAQTKASLSALQDATTLEHGTWERSWEAGRTRWTDLASALLDENPSPSLTEESLERARTSWKRAAASFEKLRGQVRTAHDRVKTLREQEAKNRDRLDRDLARPLQGLQSSLNVLLDRLEQARKLHRDAATSLDAADDSSPLPDPPRLDPRTMGHPQALLAWAEDLEEVGRKHLIALEETAT</sequence>
<gene>
    <name evidence="4" type="ORF">KC729_05050</name>
</gene>
<dbReference type="Pfam" id="PF13476">
    <property type="entry name" value="AAA_23"/>
    <property type="match status" value="1"/>
</dbReference>